<accession>A0ABY4B9A2</accession>
<keyword evidence="3" id="KW-1185">Reference proteome</keyword>
<feature type="transmembrane region" description="Helical" evidence="1">
    <location>
        <begin position="98"/>
        <end position="121"/>
    </location>
</feature>
<feature type="transmembrane region" description="Helical" evidence="1">
    <location>
        <begin position="197"/>
        <end position="226"/>
    </location>
</feature>
<keyword evidence="1" id="KW-1133">Transmembrane helix</keyword>
<protein>
    <recommendedName>
        <fullName evidence="4">Glycosyltransferase RgtA/B/C/D-like domain-containing protein</fullName>
    </recommendedName>
</protein>
<keyword evidence="1" id="KW-0812">Transmembrane</keyword>
<dbReference type="EMBL" id="CP094534">
    <property type="protein sequence ID" value="UOE34862.1"/>
    <property type="molecule type" value="Genomic_DNA"/>
</dbReference>
<feature type="transmembrane region" description="Helical" evidence="1">
    <location>
        <begin position="333"/>
        <end position="353"/>
    </location>
</feature>
<organism evidence="2 3">
    <name type="scientific">Hymenobacter monticola</name>
    <dbReference type="NCBI Taxonomy" id="1705399"/>
    <lineage>
        <taxon>Bacteria</taxon>
        <taxon>Pseudomonadati</taxon>
        <taxon>Bacteroidota</taxon>
        <taxon>Cytophagia</taxon>
        <taxon>Cytophagales</taxon>
        <taxon>Hymenobacteraceae</taxon>
        <taxon>Hymenobacter</taxon>
    </lineage>
</organism>
<sequence>MKKHALSFILALFVLLDLGYTFVQSYQLPLDGDLSPIVLPAADCRQVLGDPFGWAALTRHEIYVAPNRFFAHAAMVVWFKSVPLALQRFISPISSVYAACALFAVLVQSLLLYVLGVYISGSYRLGGRWWLAVALVVPLFQMAGYNDQMGIIDQCITYTFFYAFPMALLLLLLLPFYRAAFQGQPMPSGGLASMALVGLMVVLAFNGVIVTAAMGVLFVCIALHWAAQLWRVGARLGLKQGLAALQSLPRRPLVLLGIFGLLCLYSIYLGLFERESLNHSLPLWERYTRIPAGILWQYRKLGMPLLTLAVLANAQLLRRLLPQAPGSQRALRLLRWLGIFALIFLLLLPLGGYREYRELIVRRDSVLPLILGMVLAYGLSTYILLQHLPARPRRWYRGAVVAFSLIYLYADRHLPNVSNACERANLARLEQATEPVVRLSADCTLMSWEPLPQAQDSELNAQLFEYWNINKGGKLYYQQGQ</sequence>
<keyword evidence="1" id="KW-0472">Membrane</keyword>
<evidence type="ECO:0000256" key="1">
    <source>
        <dbReference type="SAM" id="Phobius"/>
    </source>
</evidence>
<feature type="transmembrane region" description="Helical" evidence="1">
    <location>
        <begin position="157"/>
        <end position="177"/>
    </location>
</feature>
<feature type="transmembrane region" description="Helical" evidence="1">
    <location>
        <begin position="69"/>
        <end position="86"/>
    </location>
</feature>
<reference evidence="2 3" key="1">
    <citation type="submission" date="2022-03" db="EMBL/GenBank/DDBJ databases">
        <title>Hymenobactersp. isolated from the air.</title>
        <authorList>
            <person name="Won M."/>
            <person name="Kwon S.-W."/>
        </authorList>
    </citation>
    <scope>NUCLEOTIDE SEQUENCE [LARGE SCALE GENOMIC DNA]</scope>
    <source>
        <strain evidence="2 3">KACC 22596</strain>
    </source>
</reference>
<gene>
    <name evidence="2" type="ORF">MTP16_04220</name>
</gene>
<feature type="transmembrane region" description="Helical" evidence="1">
    <location>
        <begin position="253"/>
        <end position="272"/>
    </location>
</feature>
<feature type="transmembrane region" description="Helical" evidence="1">
    <location>
        <begin position="127"/>
        <end position="145"/>
    </location>
</feature>
<evidence type="ECO:0000313" key="3">
    <source>
        <dbReference type="Proteomes" id="UP000831390"/>
    </source>
</evidence>
<dbReference type="RefSeq" id="WP_243516206.1">
    <property type="nucleotide sequence ID" value="NZ_CP094534.1"/>
</dbReference>
<proteinExistence type="predicted"/>
<evidence type="ECO:0000313" key="2">
    <source>
        <dbReference type="EMBL" id="UOE34862.1"/>
    </source>
</evidence>
<feature type="transmembrane region" description="Helical" evidence="1">
    <location>
        <begin position="365"/>
        <end position="385"/>
    </location>
</feature>
<evidence type="ECO:0008006" key="4">
    <source>
        <dbReference type="Google" id="ProtNLM"/>
    </source>
</evidence>
<dbReference type="Proteomes" id="UP000831390">
    <property type="component" value="Chromosome"/>
</dbReference>
<name>A0ABY4B9A2_9BACT</name>